<proteinExistence type="predicted"/>
<dbReference type="EMBL" id="BAABAS010000004">
    <property type="protein sequence ID" value="GAA4227290.1"/>
    <property type="molecule type" value="Genomic_DNA"/>
</dbReference>
<keyword evidence="2" id="KW-1185">Reference proteome</keyword>
<comment type="caution">
    <text evidence="1">The sequence shown here is derived from an EMBL/GenBank/DDBJ whole genome shotgun (WGS) entry which is preliminary data.</text>
</comment>
<protein>
    <submittedName>
        <fullName evidence="1">Uncharacterized protein</fullName>
    </submittedName>
</protein>
<organism evidence="1 2">
    <name type="scientific">Actinomadura meridiana</name>
    <dbReference type="NCBI Taxonomy" id="559626"/>
    <lineage>
        <taxon>Bacteria</taxon>
        <taxon>Bacillati</taxon>
        <taxon>Actinomycetota</taxon>
        <taxon>Actinomycetes</taxon>
        <taxon>Streptosporangiales</taxon>
        <taxon>Thermomonosporaceae</taxon>
        <taxon>Actinomadura</taxon>
    </lineage>
</organism>
<reference evidence="2" key="1">
    <citation type="journal article" date="2019" name="Int. J. Syst. Evol. Microbiol.">
        <title>The Global Catalogue of Microorganisms (GCM) 10K type strain sequencing project: providing services to taxonomists for standard genome sequencing and annotation.</title>
        <authorList>
            <consortium name="The Broad Institute Genomics Platform"/>
            <consortium name="The Broad Institute Genome Sequencing Center for Infectious Disease"/>
            <person name="Wu L."/>
            <person name="Ma J."/>
        </authorList>
    </citation>
    <scope>NUCLEOTIDE SEQUENCE [LARGE SCALE GENOMIC DNA]</scope>
    <source>
        <strain evidence="2">JCM 17440</strain>
    </source>
</reference>
<dbReference type="Proteomes" id="UP001501710">
    <property type="component" value="Unassembled WGS sequence"/>
</dbReference>
<evidence type="ECO:0000313" key="2">
    <source>
        <dbReference type="Proteomes" id="UP001501710"/>
    </source>
</evidence>
<gene>
    <name evidence="1" type="ORF">GCM10022254_14610</name>
</gene>
<evidence type="ECO:0000313" key="1">
    <source>
        <dbReference type="EMBL" id="GAA4227290.1"/>
    </source>
</evidence>
<sequence>MSVPGAGEFVGGGTSPTEGMRTLSRCLLAEYVREGRAAHGRAHACGVNVNRSASLSAMYSTCRDARFGSSEFTWTGERAHSDGRRWRGGPLAIFDVRHAETQRIANDLID</sequence>
<name>A0ABP8BVL9_9ACTN</name>
<accession>A0ABP8BVL9</accession>